<dbReference type="CDD" id="cd06261">
    <property type="entry name" value="TM_PBP2"/>
    <property type="match status" value="1"/>
</dbReference>
<keyword evidence="11" id="KW-1185">Reference proteome</keyword>
<evidence type="ECO:0000256" key="7">
    <source>
        <dbReference type="RuleBase" id="RU363032"/>
    </source>
</evidence>
<feature type="transmembrane region" description="Helical" evidence="7">
    <location>
        <begin position="111"/>
        <end position="132"/>
    </location>
</feature>
<keyword evidence="3" id="KW-1003">Cell membrane</keyword>
<feature type="domain" description="ABC transmembrane type-1" evidence="9">
    <location>
        <begin position="109"/>
        <end position="295"/>
    </location>
</feature>
<evidence type="ECO:0000256" key="3">
    <source>
        <dbReference type="ARBA" id="ARBA00022475"/>
    </source>
</evidence>
<dbReference type="EMBL" id="FQUL01000068">
    <property type="protein sequence ID" value="SHF04705.1"/>
    <property type="molecule type" value="Genomic_DNA"/>
</dbReference>
<protein>
    <submittedName>
        <fullName evidence="10">Peptide/nickel transport system permease protein</fullName>
    </submittedName>
</protein>
<evidence type="ECO:0000256" key="8">
    <source>
        <dbReference type="SAM" id="MobiDB-lite"/>
    </source>
</evidence>
<feature type="region of interest" description="Disordered" evidence="8">
    <location>
        <begin position="1"/>
        <end position="26"/>
    </location>
</feature>
<comment type="similarity">
    <text evidence="7">Belongs to the binding-protein-dependent transport system permease family.</text>
</comment>
<dbReference type="Pfam" id="PF00528">
    <property type="entry name" value="BPD_transp_1"/>
    <property type="match status" value="1"/>
</dbReference>
<dbReference type="InterPro" id="IPR025966">
    <property type="entry name" value="OppC_N"/>
</dbReference>
<organism evidence="10 11">
    <name type="scientific">Ferrithrix thermotolerans DSM 19514</name>
    <dbReference type="NCBI Taxonomy" id="1121881"/>
    <lineage>
        <taxon>Bacteria</taxon>
        <taxon>Bacillati</taxon>
        <taxon>Actinomycetota</taxon>
        <taxon>Acidimicrobiia</taxon>
        <taxon>Acidimicrobiales</taxon>
        <taxon>Acidimicrobiaceae</taxon>
        <taxon>Ferrithrix</taxon>
    </lineage>
</organism>
<dbReference type="PANTHER" id="PTHR43386:SF1">
    <property type="entry name" value="D,D-DIPEPTIDE TRANSPORT SYSTEM PERMEASE PROTEIN DDPC-RELATED"/>
    <property type="match status" value="1"/>
</dbReference>
<dbReference type="PANTHER" id="PTHR43386">
    <property type="entry name" value="OLIGOPEPTIDE TRANSPORT SYSTEM PERMEASE PROTEIN APPC"/>
    <property type="match status" value="1"/>
</dbReference>
<proteinExistence type="inferred from homology"/>
<keyword evidence="5 7" id="KW-1133">Transmembrane helix</keyword>
<evidence type="ECO:0000259" key="9">
    <source>
        <dbReference type="PROSITE" id="PS50928"/>
    </source>
</evidence>
<dbReference type="InterPro" id="IPR035906">
    <property type="entry name" value="MetI-like_sf"/>
</dbReference>
<evidence type="ECO:0000313" key="10">
    <source>
        <dbReference type="EMBL" id="SHF04705.1"/>
    </source>
</evidence>
<dbReference type="Gene3D" id="1.10.3720.10">
    <property type="entry name" value="MetI-like"/>
    <property type="match status" value="1"/>
</dbReference>
<dbReference type="GO" id="GO:0005886">
    <property type="term" value="C:plasma membrane"/>
    <property type="evidence" value="ECO:0007669"/>
    <property type="project" value="UniProtKB-SubCell"/>
</dbReference>
<gene>
    <name evidence="10" type="ORF">SAMN02745225_02331</name>
</gene>
<dbReference type="OrthoDB" id="9812701at2"/>
<dbReference type="GO" id="GO:0055085">
    <property type="term" value="P:transmembrane transport"/>
    <property type="evidence" value="ECO:0007669"/>
    <property type="project" value="InterPro"/>
</dbReference>
<comment type="subcellular location">
    <subcellularLocation>
        <location evidence="1 7">Cell membrane</location>
        <topology evidence="1 7">Multi-pass membrane protein</topology>
    </subcellularLocation>
</comment>
<evidence type="ECO:0000313" key="11">
    <source>
        <dbReference type="Proteomes" id="UP000184295"/>
    </source>
</evidence>
<dbReference type="PROSITE" id="PS50928">
    <property type="entry name" value="ABC_TM1"/>
    <property type="match status" value="1"/>
</dbReference>
<evidence type="ECO:0000256" key="6">
    <source>
        <dbReference type="ARBA" id="ARBA00023136"/>
    </source>
</evidence>
<feature type="transmembrane region" description="Helical" evidence="7">
    <location>
        <begin position="226"/>
        <end position="252"/>
    </location>
</feature>
<dbReference type="InterPro" id="IPR000515">
    <property type="entry name" value="MetI-like"/>
</dbReference>
<accession>A0A1M4YG04</accession>
<feature type="transmembrane region" description="Helical" evidence="7">
    <location>
        <begin position="45"/>
        <end position="67"/>
    </location>
</feature>
<name>A0A1M4YG04_9ACTN</name>
<dbReference type="InterPro" id="IPR050366">
    <property type="entry name" value="BP-dependent_transpt_permease"/>
</dbReference>
<feature type="transmembrane region" description="Helical" evidence="7">
    <location>
        <begin position="272"/>
        <end position="295"/>
    </location>
</feature>
<dbReference type="AlphaFoldDB" id="A0A1M4YG04"/>
<keyword evidence="4 7" id="KW-0812">Transmembrane</keyword>
<dbReference type="RefSeq" id="WP_084660469.1">
    <property type="nucleotide sequence ID" value="NZ_FQUL01000068.1"/>
</dbReference>
<sequence length="309" mass="33205">MTKAEDKLTSLDDEIISPNGPEGGEAHESESALALILRTFLENKLAIIGLALVVGMAIFCFIGPLLYHTNQVSTTYAINLPPGKGHPLGTDENGRDVLGRLMVGGQSSLEIGLAVAIIATLFGVIWGAIAGYVGGKVDSVMMRIVDVFLSIPSLFLLIFLAAAFTPNIVILVLILSFISWLSPSRLVRGEALSLRVREYVKAVKIMGGGPTRIVVRHIIPNTIGTIAVNATFQIADAILVLATLSYLGLGLPPPAASWGEMLSNGVNYIYDGYWWLIYPAGFAIIITVIAFNFIGDALRDSLEVRLQKR</sequence>
<evidence type="ECO:0000256" key="2">
    <source>
        <dbReference type="ARBA" id="ARBA00022448"/>
    </source>
</evidence>
<dbReference type="STRING" id="1121881.SAMN02745225_02331"/>
<dbReference type="Proteomes" id="UP000184295">
    <property type="component" value="Unassembled WGS sequence"/>
</dbReference>
<evidence type="ECO:0000256" key="5">
    <source>
        <dbReference type="ARBA" id="ARBA00022989"/>
    </source>
</evidence>
<dbReference type="SUPFAM" id="SSF161098">
    <property type="entry name" value="MetI-like"/>
    <property type="match status" value="1"/>
</dbReference>
<evidence type="ECO:0000256" key="1">
    <source>
        <dbReference type="ARBA" id="ARBA00004651"/>
    </source>
</evidence>
<reference evidence="11" key="1">
    <citation type="submission" date="2016-11" db="EMBL/GenBank/DDBJ databases">
        <authorList>
            <person name="Varghese N."/>
            <person name="Submissions S."/>
        </authorList>
    </citation>
    <scope>NUCLEOTIDE SEQUENCE [LARGE SCALE GENOMIC DNA]</scope>
    <source>
        <strain evidence="11">DSM 19514</strain>
    </source>
</reference>
<evidence type="ECO:0000256" key="4">
    <source>
        <dbReference type="ARBA" id="ARBA00022692"/>
    </source>
</evidence>
<dbReference type="Pfam" id="PF12911">
    <property type="entry name" value="OppC_N"/>
    <property type="match status" value="1"/>
</dbReference>
<keyword evidence="6 7" id="KW-0472">Membrane</keyword>
<feature type="compositionally biased region" description="Basic and acidic residues" evidence="8">
    <location>
        <begin position="1"/>
        <end position="10"/>
    </location>
</feature>
<keyword evidence="2 7" id="KW-0813">Transport</keyword>